<organism evidence="1">
    <name type="scientific">Fusarium clavum</name>
    <dbReference type="NCBI Taxonomy" id="2594811"/>
    <lineage>
        <taxon>Eukaryota</taxon>
        <taxon>Fungi</taxon>
        <taxon>Dikarya</taxon>
        <taxon>Ascomycota</taxon>
        <taxon>Pezizomycotina</taxon>
        <taxon>Sordariomycetes</taxon>
        <taxon>Hypocreomycetidae</taxon>
        <taxon>Hypocreales</taxon>
        <taxon>Nectriaceae</taxon>
        <taxon>Fusarium</taxon>
        <taxon>Fusarium incarnatum-equiseti species complex</taxon>
    </lineage>
</organism>
<name>A0A090MJB4_9HYPO</name>
<comment type="caution">
    <text evidence="1">The sequence shown here is derived from an EMBL/GenBank/DDBJ whole genome shotgun (WGS) entry which is preliminary data.</text>
</comment>
<reference evidence="1" key="1">
    <citation type="submission" date="2013-05" db="EMBL/GenBank/DDBJ databases">
        <title>Draft genome sequences of six wheat associated Fusarium spp. isolates.</title>
        <authorList>
            <person name="Moolhuijzen P.M."/>
            <person name="Manners J.M."/>
            <person name="Wilcox S."/>
            <person name="Bellgard M.I."/>
            <person name="Gardiner D.M."/>
        </authorList>
    </citation>
    <scope>NUCLEOTIDE SEQUENCE</scope>
    <source>
        <strain evidence="1">CS3069</strain>
    </source>
</reference>
<evidence type="ECO:0000313" key="1">
    <source>
        <dbReference type="EMBL" id="CEG05112.1"/>
    </source>
</evidence>
<sequence length="133" mass="14177">MTAVILNNTHPGIGMVGARSGYIDYIRLDHTACQPPPGTAIALVTGANKAIAFAAMRKLPDAVEEATSFLQAQGLNFFSLIRRITSAVRAAGGRLDRLETLVNNGAVSGYDLCIPLLELKWLSTTPKTSIPHC</sequence>
<dbReference type="EMBL" id="CBMI010002975">
    <property type="protein sequence ID" value="CEG05112.1"/>
    <property type="molecule type" value="Genomic_DNA"/>
</dbReference>
<protein>
    <submittedName>
        <fullName evidence="1">WGS project CBMI000000000 data, contig CS3069_c002977</fullName>
    </submittedName>
</protein>
<proteinExistence type="predicted"/>
<accession>A0A090MJB4</accession>
<dbReference type="AlphaFoldDB" id="A0A090MJB4"/>
<gene>
    <name evidence="1" type="ORF">BN850_0094710</name>
</gene>